<dbReference type="PANTHER" id="PTHR14969">
    <property type="entry name" value="SPHINGOSINE-1-PHOSPHATE PHOSPHOHYDROLASE"/>
    <property type="match status" value="1"/>
</dbReference>
<gene>
    <name evidence="4" type="ORF">SCF082_LOCUS7198</name>
</gene>
<comment type="caution">
    <text evidence="4">The sequence shown here is derived from an EMBL/GenBank/DDBJ whole genome shotgun (WGS) entry which is preliminary data.</text>
</comment>
<feature type="transmembrane region" description="Helical" evidence="2">
    <location>
        <begin position="391"/>
        <end position="410"/>
    </location>
</feature>
<keyword evidence="5" id="KW-1185">Reference proteome</keyword>
<dbReference type="PANTHER" id="PTHR14969:SF13">
    <property type="entry name" value="AT30094P"/>
    <property type="match status" value="1"/>
</dbReference>
<feature type="transmembrane region" description="Helical" evidence="2">
    <location>
        <begin position="336"/>
        <end position="357"/>
    </location>
</feature>
<feature type="transmembrane region" description="Helical" evidence="2">
    <location>
        <begin position="482"/>
        <end position="500"/>
    </location>
</feature>
<feature type="transmembrane region" description="Helical" evidence="2">
    <location>
        <begin position="296"/>
        <end position="315"/>
    </location>
</feature>
<dbReference type="EMBL" id="CAXAMM010004008">
    <property type="protein sequence ID" value="CAK9002112.1"/>
    <property type="molecule type" value="Genomic_DNA"/>
</dbReference>
<sequence length="636" mass="69045">MEVSGRALEALEEEEDDSFQVRDLLVWSAEDSKESGGGAAHLQAQPAAGDRPKPKGYHVRGRRAPRRPGLEAFQFDAVSLFYAGAMVLATGVAELVMKPLLERIGATIILQLQRHGEGKVALFEDVVGFSPHIWAWFPSVCLTILPSWRPVGARMLLLQGVGLQLKWALNLMFQQGRPFWIDKKIEMWHCTTVYGFPSGHAMLLLLCIAPIIDELWNRVPPSSAGRPRRPDGHVLGSAETPSTTASAASAGAGISAALGSLTVLLLSSALVCLYLLCCVGRMFLGTHYWHDLVMGAATGAMLLQVLTKHNVAVFADRIMMSMEPRRDETYKRLIEVLLRSAATALCLVGAAYGYLALVNHFSTPDPPVWAKRAEKGCGIPPDTREGSLDKAYEAAGIVTGWVTSVMLLTLHRRSAQAERSFLSVQGYGTVQHADVQEGSLRTAALFAPGNGVASSLSLIRAVIMFGVAVACAELSFDLGLSFWGHFLCTVLVLYFNPTWVEHIVERYTLVLAVAEETDLAPAVVSVHEHSDHVAGAKALPILGAPPVVDLGAVHVPVPKAVGIEAHGTLDIHVERGPTQAHVGALCGRRRARRLFRLQDVHLTEPFTLRYTVVHSARTKPFEAGDRKTVFGEREPS</sequence>
<feature type="region of interest" description="Disordered" evidence="1">
    <location>
        <begin position="32"/>
        <end position="62"/>
    </location>
</feature>
<feature type="transmembrane region" description="Helical" evidence="2">
    <location>
        <begin position="263"/>
        <end position="284"/>
    </location>
</feature>
<feature type="transmembrane region" description="Helical" evidence="2">
    <location>
        <begin position="458"/>
        <end position="476"/>
    </location>
</feature>
<evidence type="ECO:0000259" key="3">
    <source>
        <dbReference type="Pfam" id="PF01569"/>
    </source>
</evidence>
<dbReference type="Proteomes" id="UP001642464">
    <property type="component" value="Unassembled WGS sequence"/>
</dbReference>
<accession>A0ABP0IKV1</accession>
<keyword evidence="2" id="KW-0812">Transmembrane</keyword>
<evidence type="ECO:0000313" key="5">
    <source>
        <dbReference type="Proteomes" id="UP001642464"/>
    </source>
</evidence>
<organism evidence="4 5">
    <name type="scientific">Durusdinium trenchii</name>
    <dbReference type="NCBI Taxonomy" id="1381693"/>
    <lineage>
        <taxon>Eukaryota</taxon>
        <taxon>Sar</taxon>
        <taxon>Alveolata</taxon>
        <taxon>Dinophyceae</taxon>
        <taxon>Suessiales</taxon>
        <taxon>Symbiodiniaceae</taxon>
        <taxon>Durusdinium</taxon>
    </lineage>
</organism>
<protein>
    <submittedName>
        <fullName evidence="4">AcidPPc domain-containing protein</fullName>
    </submittedName>
</protein>
<name>A0ABP0IKV1_9DINO</name>
<dbReference type="CDD" id="cd01610">
    <property type="entry name" value="PAP2_like"/>
    <property type="match status" value="1"/>
</dbReference>
<feature type="non-terminal residue" evidence="4">
    <location>
        <position position="636"/>
    </location>
</feature>
<dbReference type="SUPFAM" id="SSF48317">
    <property type="entry name" value="Acid phosphatase/Vanadium-dependent haloperoxidase"/>
    <property type="match status" value="1"/>
</dbReference>
<evidence type="ECO:0000256" key="1">
    <source>
        <dbReference type="SAM" id="MobiDB-lite"/>
    </source>
</evidence>
<keyword evidence="2" id="KW-1133">Transmembrane helix</keyword>
<evidence type="ECO:0000256" key="2">
    <source>
        <dbReference type="SAM" id="Phobius"/>
    </source>
</evidence>
<keyword evidence="2" id="KW-0472">Membrane</keyword>
<reference evidence="4 5" key="1">
    <citation type="submission" date="2024-02" db="EMBL/GenBank/DDBJ databases">
        <authorList>
            <person name="Chen Y."/>
            <person name="Shah S."/>
            <person name="Dougan E. K."/>
            <person name="Thang M."/>
            <person name="Chan C."/>
        </authorList>
    </citation>
    <scope>NUCLEOTIDE SEQUENCE [LARGE SCALE GENOMIC DNA]</scope>
</reference>
<feature type="domain" description="Phosphatidic acid phosphatase type 2/haloperoxidase" evidence="3">
    <location>
        <begin position="169"/>
        <end position="307"/>
    </location>
</feature>
<dbReference type="InterPro" id="IPR000326">
    <property type="entry name" value="PAP2/HPO"/>
</dbReference>
<proteinExistence type="predicted"/>
<dbReference type="InterPro" id="IPR036938">
    <property type="entry name" value="PAP2/HPO_sf"/>
</dbReference>
<evidence type="ECO:0000313" key="4">
    <source>
        <dbReference type="EMBL" id="CAK9002112.1"/>
    </source>
</evidence>
<dbReference type="Pfam" id="PF01569">
    <property type="entry name" value="PAP2"/>
    <property type="match status" value="1"/>
</dbReference>